<comment type="caution">
    <text evidence="2">The sequence shown here is derived from an EMBL/GenBank/DDBJ whole genome shotgun (WGS) entry which is preliminary data.</text>
</comment>
<name>A0ABQ5BZU7_9ASTR</name>
<accession>A0ABQ5BZU7</accession>
<protein>
    <submittedName>
        <fullName evidence="2">Uncharacterized protein</fullName>
    </submittedName>
</protein>
<sequence>MFKRLVDFDVLNDAIEDVDGSAAVQITTAGPSNISTADQVCTVRPEVSAVSVPVNVSVATPVTPPTTTTTVFDDDEDLTIAQTLVKMRSEKAKEKGVAFRDVEETPRLTRSTTTLQPLPTIDPNDKGKGVLVEEEPDPSVKIKRSDQGDLQLQADVELAQLLHQEELAEVERRQRERVAQEEASMAALYEDTINLFRAAQRAVEIRSKPPTKTQLRNMMITYLKNKGKVNHNQTLRKEKGKKRKSSGSLEGRRCSAADYDHKKEELRMWLTVVSDEEETVDPKILSTKYPIVDWESQNLGNVDMEDLYVYKIIRADGNTSYHNSLSSMLRKFDRQDLVDLHRLVRKRFEDNTLEEDEIWSNQQDWTLISWKLYENCGVHTLLMDGTLTCFNMLVEKRYPLIKEMLEKMLNWKLEAKAESTMAFELLKFIKSQLED</sequence>
<evidence type="ECO:0000313" key="3">
    <source>
        <dbReference type="Proteomes" id="UP001151760"/>
    </source>
</evidence>
<feature type="compositionally biased region" description="Polar residues" evidence="1">
    <location>
        <begin position="108"/>
        <end position="117"/>
    </location>
</feature>
<reference evidence="2" key="1">
    <citation type="journal article" date="2022" name="Int. J. Mol. Sci.">
        <title>Draft Genome of Tanacetum Coccineum: Genomic Comparison of Closely Related Tanacetum-Family Plants.</title>
        <authorList>
            <person name="Yamashiro T."/>
            <person name="Shiraishi A."/>
            <person name="Nakayama K."/>
            <person name="Satake H."/>
        </authorList>
    </citation>
    <scope>NUCLEOTIDE SEQUENCE</scope>
</reference>
<gene>
    <name evidence="2" type="ORF">Tco_0877979</name>
</gene>
<keyword evidence="3" id="KW-1185">Reference proteome</keyword>
<evidence type="ECO:0000256" key="1">
    <source>
        <dbReference type="SAM" id="MobiDB-lite"/>
    </source>
</evidence>
<organism evidence="2 3">
    <name type="scientific">Tanacetum coccineum</name>
    <dbReference type="NCBI Taxonomy" id="301880"/>
    <lineage>
        <taxon>Eukaryota</taxon>
        <taxon>Viridiplantae</taxon>
        <taxon>Streptophyta</taxon>
        <taxon>Embryophyta</taxon>
        <taxon>Tracheophyta</taxon>
        <taxon>Spermatophyta</taxon>
        <taxon>Magnoliopsida</taxon>
        <taxon>eudicotyledons</taxon>
        <taxon>Gunneridae</taxon>
        <taxon>Pentapetalae</taxon>
        <taxon>asterids</taxon>
        <taxon>campanulids</taxon>
        <taxon>Asterales</taxon>
        <taxon>Asteraceae</taxon>
        <taxon>Asteroideae</taxon>
        <taxon>Anthemideae</taxon>
        <taxon>Anthemidinae</taxon>
        <taxon>Tanacetum</taxon>
    </lineage>
</organism>
<dbReference type="Proteomes" id="UP001151760">
    <property type="component" value="Unassembled WGS sequence"/>
</dbReference>
<feature type="region of interest" description="Disordered" evidence="1">
    <location>
        <begin position="107"/>
        <end position="146"/>
    </location>
</feature>
<reference evidence="2" key="2">
    <citation type="submission" date="2022-01" db="EMBL/GenBank/DDBJ databases">
        <authorList>
            <person name="Yamashiro T."/>
            <person name="Shiraishi A."/>
            <person name="Satake H."/>
            <person name="Nakayama K."/>
        </authorList>
    </citation>
    <scope>NUCLEOTIDE SEQUENCE</scope>
</reference>
<feature type="region of interest" description="Disordered" evidence="1">
    <location>
        <begin position="229"/>
        <end position="253"/>
    </location>
</feature>
<evidence type="ECO:0000313" key="2">
    <source>
        <dbReference type="EMBL" id="GJT19273.1"/>
    </source>
</evidence>
<proteinExistence type="predicted"/>
<dbReference type="EMBL" id="BQNB010013703">
    <property type="protein sequence ID" value="GJT19273.1"/>
    <property type="molecule type" value="Genomic_DNA"/>
</dbReference>